<dbReference type="Proteomes" id="UP000288351">
    <property type="component" value="Unassembled WGS sequence"/>
</dbReference>
<gene>
    <name evidence="1" type="ORF">SALB_01880</name>
</gene>
<sequence length="174" mass="18057">MTTQQPTGRSESGFTLTELLVTIVIVGIIGVLLPKAIILGLRFTAGTGKRVAATSAVGTLNRYFYGDVQSAENVTTDPACGVAGVIVHLSWTGTDVVYTYDQPTGALNRVKCTDQGVVTTLLGRFDNATSPHPVTLSCGAETSCTSPTEVTLTVQIDPAAPPTALTAVRRASSS</sequence>
<dbReference type="STRING" id="68570.DC74_1074"/>
<protein>
    <submittedName>
        <fullName evidence="1">Uncharacterized protein</fullName>
    </submittedName>
</protein>
<name>A0A059W130_STRNR</name>
<evidence type="ECO:0000313" key="2">
    <source>
        <dbReference type="Proteomes" id="UP000288351"/>
    </source>
</evidence>
<dbReference type="AlphaFoldDB" id="A0A059W130"/>
<comment type="caution">
    <text evidence="1">The sequence shown here is derived from an EMBL/GenBank/DDBJ whole genome shotgun (WGS) entry which is preliminary data.</text>
</comment>
<accession>A0A059W130</accession>
<evidence type="ECO:0000313" key="1">
    <source>
        <dbReference type="EMBL" id="GCB89206.1"/>
    </source>
</evidence>
<reference evidence="1 2" key="1">
    <citation type="journal article" date="2019" name="Microbiol. Resour. Announc.">
        <title>Draft Genome Sequence of the Most Traditional epsilon-Poly-l-Lysine Producer, Streptomyces albulus NBRC14147.</title>
        <authorList>
            <person name="Yamanaka K."/>
            <person name="Hamano Y."/>
        </authorList>
    </citation>
    <scope>NUCLEOTIDE SEQUENCE [LARGE SCALE GENOMIC DNA]</scope>
    <source>
        <strain evidence="1 2">NBRC 14147</strain>
    </source>
</reference>
<proteinExistence type="predicted"/>
<dbReference type="RefSeq" id="WP_016573316.1">
    <property type="nucleotide sequence ID" value="NZ_BHXC01000006.1"/>
</dbReference>
<dbReference type="eggNOG" id="ENOG5031I6G">
    <property type="taxonomic scope" value="Bacteria"/>
</dbReference>
<dbReference type="NCBIfam" id="TIGR02532">
    <property type="entry name" value="IV_pilin_GFxxxE"/>
    <property type="match status" value="1"/>
</dbReference>
<organism evidence="1 2">
    <name type="scientific">Streptomyces noursei</name>
    <name type="common">Streptomyces albulus</name>
    <dbReference type="NCBI Taxonomy" id="1971"/>
    <lineage>
        <taxon>Bacteria</taxon>
        <taxon>Bacillati</taxon>
        <taxon>Actinomycetota</taxon>
        <taxon>Actinomycetes</taxon>
        <taxon>Kitasatosporales</taxon>
        <taxon>Streptomycetaceae</taxon>
        <taxon>Streptomyces</taxon>
    </lineage>
</organism>
<dbReference type="InterPro" id="IPR012902">
    <property type="entry name" value="N_methyl_site"/>
</dbReference>
<dbReference type="EMBL" id="BHXC01000006">
    <property type="protein sequence ID" value="GCB89206.1"/>
    <property type="molecule type" value="Genomic_DNA"/>
</dbReference>
<dbReference type="Pfam" id="PF07963">
    <property type="entry name" value="N_methyl"/>
    <property type="match status" value="1"/>
</dbReference>